<evidence type="ECO:0000256" key="2">
    <source>
        <dbReference type="ARBA" id="ARBA00023015"/>
    </source>
</evidence>
<dbReference type="Proteomes" id="UP001331561">
    <property type="component" value="Unassembled WGS sequence"/>
</dbReference>
<accession>A0ABU6K751</accession>
<dbReference type="PANTHER" id="PTHR30126">
    <property type="entry name" value="HTH-TYPE TRANSCRIPTIONAL REGULATOR"/>
    <property type="match status" value="1"/>
</dbReference>
<keyword evidence="2" id="KW-0805">Transcription regulation</keyword>
<dbReference type="InterPro" id="IPR036388">
    <property type="entry name" value="WH-like_DNA-bd_sf"/>
</dbReference>
<dbReference type="Pfam" id="PF00126">
    <property type="entry name" value="HTH_1"/>
    <property type="match status" value="1"/>
</dbReference>
<keyword evidence="7" id="KW-1185">Reference proteome</keyword>
<dbReference type="RefSeq" id="WP_327600681.1">
    <property type="nucleotide sequence ID" value="NZ_JAYXHS010000004.1"/>
</dbReference>
<sequence length="321" mass="35477">MADRRLQVFHAVSRHGSFTRAAETLFMTQPAVTFQVKQLEEQFNTRLLDRGHGKVTLTPAGEIVFAYADRILGLSDEMETRINELTDELTGVLTIGASPTIAAYWLPQVLSTFKHKYPRVVPRVFVGNSESIQNRVLAHDIDVGLVERDTNDADLECTLAYRDELMAVMPPSHPLSNSKSLSPAQLQPIPFVDRDPGAAIRGLAEEFFRAGGVAPESLERTAELGSLAVIKQLVREGMGFAIISRASLNRELRDGTLKAISLEPRLYSSLNVLVPKDRFRARLHSTFAEFVVQHLSDYAKSNEAAADASVDNQLAINNPQP</sequence>
<comment type="caution">
    <text evidence="6">The sequence shown here is derived from an EMBL/GenBank/DDBJ whole genome shotgun (WGS) entry which is preliminary data.</text>
</comment>
<dbReference type="PRINTS" id="PR00039">
    <property type="entry name" value="HTHLYSR"/>
</dbReference>
<keyword evidence="4" id="KW-0804">Transcription</keyword>
<protein>
    <submittedName>
        <fullName evidence="6">LysR family transcriptional regulator</fullName>
    </submittedName>
</protein>
<dbReference type="InterPro" id="IPR036390">
    <property type="entry name" value="WH_DNA-bd_sf"/>
</dbReference>
<dbReference type="InterPro" id="IPR005119">
    <property type="entry name" value="LysR_subst-bd"/>
</dbReference>
<dbReference type="SUPFAM" id="SSF53850">
    <property type="entry name" value="Periplasmic binding protein-like II"/>
    <property type="match status" value="1"/>
</dbReference>
<organism evidence="6 7">
    <name type="scientific">Uliginosibacterium silvisoli</name>
    <dbReference type="NCBI Taxonomy" id="3114758"/>
    <lineage>
        <taxon>Bacteria</taxon>
        <taxon>Pseudomonadati</taxon>
        <taxon>Pseudomonadota</taxon>
        <taxon>Betaproteobacteria</taxon>
        <taxon>Rhodocyclales</taxon>
        <taxon>Zoogloeaceae</taxon>
        <taxon>Uliginosibacterium</taxon>
    </lineage>
</organism>
<evidence type="ECO:0000256" key="1">
    <source>
        <dbReference type="ARBA" id="ARBA00009437"/>
    </source>
</evidence>
<evidence type="ECO:0000313" key="7">
    <source>
        <dbReference type="Proteomes" id="UP001331561"/>
    </source>
</evidence>
<dbReference type="Gene3D" id="3.40.190.290">
    <property type="match status" value="1"/>
</dbReference>
<keyword evidence="3" id="KW-0238">DNA-binding</keyword>
<evidence type="ECO:0000313" key="6">
    <source>
        <dbReference type="EMBL" id="MEC5387707.1"/>
    </source>
</evidence>
<name>A0ABU6K751_9RHOO</name>
<dbReference type="SUPFAM" id="SSF46785">
    <property type="entry name" value="Winged helix' DNA-binding domain"/>
    <property type="match status" value="1"/>
</dbReference>
<dbReference type="Gene3D" id="1.10.10.10">
    <property type="entry name" value="Winged helix-like DNA-binding domain superfamily/Winged helix DNA-binding domain"/>
    <property type="match status" value="1"/>
</dbReference>
<feature type="domain" description="HTH lysR-type" evidence="5">
    <location>
        <begin position="1"/>
        <end position="58"/>
    </location>
</feature>
<dbReference type="EMBL" id="JAYXHS010000004">
    <property type="protein sequence ID" value="MEC5387707.1"/>
    <property type="molecule type" value="Genomic_DNA"/>
</dbReference>
<evidence type="ECO:0000256" key="4">
    <source>
        <dbReference type="ARBA" id="ARBA00023163"/>
    </source>
</evidence>
<dbReference type="PROSITE" id="PS50931">
    <property type="entry name" value="HTH_LYSR"/>
    <property type="match status" value="1"/>
</dbReference>
<evidence type="ECO:0000259" key="5">
    <source>
        <dbReference type="PROSITE" id="PS50931"/>
    </source>
</evidence>
<dbReference type="InterPro" id="IPR000847">
    <property type="entry name" value="LysR_HTH_N"/>
</dbReference>
<gene>
    <name evidence="6" type="ORF">VVD49_18385</name>
</gene>
<dbReference type="PANTHER" id="PTHR30126:SF40">
    <property type="entry name" value="HTH-TYPE TRANSCRIPTIONAL REGULATOR GLTR"/>
    <property type="match status" value="1"/>
</dbReference>
<proteinExistence type="inferred from homology"/>
<reference evidence="6 7" key="1">
    <citation type="submission" date="2024-01" db="EMBL/GenBank/DDBJ databases">
        <title>Uliginosibacterium soil sp. nov.</title>
        <authorList>
            <person name="Lv Y."/>
        </authorList>
    </citation>
    <scope>NUCLEOTIDE SEQUENCE [LARGE SCALE GENOMIC DNA]</scope>
    <source>
        <strain evidence="6 7">H3</strain>
    </source>
</reference>
<dbReference type="Pfam" id="PF03466">
    <property type="entry name" value="LysR_substrate"/>
    <property type="match status" value="1"/>
</dbReference>
<evidence type="ECO:0000256" key="3">
    <source>
        <dbReference type="ARBA" id="ARBA00023125"/>
    </source>
</evidence>
<comment type="similarity">
    <text evidence="1">Belongs to the LysR transcriptional regulatory family.</text>
</comment>